<evidence type="ECO:0000256" key="1">
    <source>
        <dbReference type="ARBA" id="ARBA00008694"/>
    </source>
</evidence>
<dbReference type="PANTHER" id="PTHR10545:SF29">
    <property type="entry name" value="GH14572P-RELATED"/>
    <property type="match status" value="1"/>
</dbReference>
<dbReference type="Gene3D" id="3.40.630.30">
    <property type="match status" value="1"/>
</dbReference>
<comment type="caution">
    <text evidence="5">The sequence shown here is derived from an EMBL/GenBank/DDBJ whole genome shotgun (WGS) entry which is preliminary data.</text>
</comment>
<gene>
    <name evidence="5" type="ORF">SPHA_42889</name>
</gene>
<evidence type="ECO:0000313" key="5">
    <source>
        <dbReference type="EMBL" id="CAE1281408.1"/>
    </source>
</evidence>
<organism evidence="5 6">
    <name type="scientific">Acanthosepion pharaonis</name>
    <name type="common">Pharaoh cuttlefish</name>
    <name type="synonym">Sepia pharaonis</name>
    <dbReference type="NCBI Taxonomy" id="158019"/>
    <lineage>
        <taxon>Eukaryota</taxon>
        <taxon>Metazoa</taxon>
        <taxon>Spiralia</taxon>
        <taxon>Lophotrochozoa</taxon>
        <taxon>Mollusca</taxon>
        <taxon>Cephalopoda</taxon>
        <taxon>Coleoidea</taxon>
        <taxon>Decapodiformes</taxon>
        <taxon>Sepiida</taxon>
        <taxon>Sepiina</taxon>
        <taxon>Sepiidae</taxon>
        <taxon>Acanthosepion</taxon>
    </lineage>
</organism>
<evidence type="ECO:0000256" key="3">
    <source>
        <dbReference type="ARBA" id="ARBA00023315"/>
    </source>
</evidence>
<accession>A0A812CZ58</accession>
<comment type="similarity">
    <text evidence="1">Belongs to the acetyltransferase family.</text>
</comment>
<name>A0A812CZ58_ACAPH</name>
<dbReference type="InterPro" id="IPR016181">
    <property type="entry name" value="Acyl_CoA_acyltransferase"/>
</dbReference>
<evidence type="ECO:0000313" key="6">
    <source>
        <dbReference type="Proteomes" id="UP000597762"/>
    </source>
</evidence>
<dbReference type="OrthoDB" id="7305308at2759"/>
<reference evidence="5" key="1">
    <citation type="submission" date="2021-01" db="EMBL/GenBank/DDBJ databases">
        <authorList>
            <person name="Li R."/>
            <person name="Bekaert M."/>
        </authorList>
    </citation>
    <scope>NUCLEOTIDE SEQUENCE</scope>
    <source>
        <strain evidence="5">Farmed</strain>
    </source>
</reference>
<dbReference type="PROSITE" id="PS51186">
    <property type="entry name" value="GNAT"/>
    <property type="match status" value="1"/>
</dbReference>
<sequence>MTTTEKFIVRPGRVEDCDEVHRLIKELAIYEKMGERVEITPEVLKQHGFGDHKYFHVLVAEISESEDLATGTIGGYLLYFYGYDPWQGKYLYVEDFYVTPECRKIGMGSALWKTVIKTAAKEQCEWMEWCVLDWNHLAINFYKRYGAVNVTKEAGQIFRLTSKEVENVLAKIQ</sequence>
<evidence type="ECO:0000256" key="2">
    <source>
        <dbReference type="ARBA" id="ARBA00022679"/>
    </source>
</evidence>
<keyword evidence="2 5" id="KW-0808">Transferase</keyword>
<dbReference type="AlphaFoldDB" id="A0A812CZ58"/>
<dbReference type="Proteomes" id="UP000597762">
    <property type="component" value="Unassembled WGS sequence"/>
</dbReference>
<feature type="domain" description="N-acetyltransferase" evidence="4">
    <location>
        <begin position="7"/>
        <end position="166"/>
    </location>
</feature>
<dbReference type="Pfam" id="PF00583">
    <property type="entry name" value="Acetyltransf_1"/>
    <property type="match status" value="1"/>
</dbReference>
<keyword evidence="3 5" id="KW-0012">Acyltransferase</keyword>
<dbReference type="EC" id="2.3.1.57" evidence="5"/>
<dbReference type="InterPro" id="IPR051016">
    <property type="entry name" value="Diverse_Substrate_AcTransf"/>
</dbReference>
<dbReference type="SUPFAM" id="SSF55729">
    <property type="entry name" value="Acyl-CoA N-acyltransferases (Nat)"/>
    <property type="match status" value="1"/>
</dbReference>
<dbReference type="InterPro" id="IPR000182">
    <property type="entry name" value="GNAT_dom"/>
</dbReference>
<proteinExistence type="inferred from homology"/>
<dbReference type="GO" id="GO:0004145">
    <property type="term" value="F:diamine N-acetyltransferase activity"/>
    <property type="evidence" value="ECO:0007669"/>
    <property type="project" value="UniProtKB-EC"/>
</dbReference>
<dbReference type="EMBL" id="CAHIKZ030002113">
    <property type="protein sequence ID" value="CAE1281408.1"/>
    <property type="molecule type" value="Genomic_DNA"/>
</dbReference>
<dbReference type="CDD" id="cd04301">
    <property type="entry name" value="NAT_SF"/>
    <property type="match status" value="1"/>
</dbReference>
<dbReference type="PANTHER" id="PTHR10545">
    <property type="entry name" value="DIAMINE N-ACETYLTRANSFERASE"/>
    <property type="match status" value="1"/>
</dbReference>
<evidence type="ECO:0000259" key="4">
    <source>
        <dbReference type="PROSITE" id="PS51186"/>
    </source>
</evidence>
<keyword evidence="6" id="KW-1185">Reference proteome</keyword>
<dbReference type="FunFam" id="3.40.630.30:FF:000064">
    <property type="entry name" value="GNAT family acetyltransferase"/>
    <property type="match status" value="1"/>
</dbReference>
<protein>
    <submittedName>
        <fullName evidence="5">SpeG</fullName>
        <ecNumber evidence="5">2.3.1.57</ecNumber>
    </submittedName>
</protein>